<dbReference type="SUPFAM" id="SSF53756">
    <property type="entry name" value="UDP-Glycosyltransferase/glycogen phosphorylase"/>
    <property type="match status" value="1"/>
</dbReference>
<evidence type="ECO:0000256" key="1">
    <source>
        <dbReference type="ARBA" id="ARBA00022676"/>
    </source>
</evidence>
<dbReference type="InterPro" id="IPR001296">
    <property type="entry name" value="Glyco_trans_1"/>
</dbReference>
<comment type="caution">
    <text evidence="6">The sequence shown here is derived from an EMBL/GenBank/DDBJ whole genome shotgun (WGS) entry which is preliminary data.</text>
</comment>
<evidence type="ECO:0000256" key="2">
    <source>
        <dbReference type="ARBA" id="ARBA00022679"/>
    </source>
</evidence>
<dbReference type="Pfam" id="PF13579">
    <property type="entry name" value="Glyco_trans_4_4"/>
    <property type="match status" value="1"/>
</dbReference>
<reference evidence="6" key="1">
    <citation type="submission" date="2022-12" db="EMBL/GenBank/DDBJ databases">
        <title>New Phytohabitans aurantiacus sp. RD004123 nov., an actinomycete isolated from soil.</title>
        <authorList>
            <person name="Triningsih D.W."/>
            <person name="Harunari E."/>
            <person name="Igarashi Y."/>
        </authorList>
    </citation>
    <scope>NUCLEOTIDE SEQUENCE</scope>
    <source>
        <strain evidence="6">RD004123</strain>
    </source>
</reference>
<feature type="domain" description="Glycosyl transferase family 1" evidence="4">
    <location>
        <begin position="267"/>
        <end position="427"/>
    </location>
</feature>
<keyword evidence="7" id="KW-1185">Reference proteome</keyword>
<dbReference type="Gene3D" id="3.40.50.2000">
    <property type="entry name" value="Glycogen Phosphorylase B"/>
    <property type="match status" value="2"/>
</dbReference>
<feature type="region of interest" description="Disordered" evidence="3">
    <location>
        <begin position="1"/>
        <end position="33"/>
    </location>
</feature>
<evidence type="ECO:0000313" key="6">
    <source>
        <dbReference type="EMBL" id="GLI02041.1"/>
    </source>
</evidence>
<sequence>MPGVGERGRGERAGGGGYGEVSAEGTPGERLADVPRDRVNIPILVHIVAAVTLPATETPAPVPPQRIRPLRVGMVVVSEYESDPRVRRQAEALVARGDEVTVLALDAPGRPEVDIVDGVRVVHLPTRKYRGSSAKAYLSLYGGFGARAAGWLSRRPRAFDVVQAHSMPEALVFAAAVPRLFGVPVLLDVHDLTSKLFASKFADRRKVLAAVSASEKASLRFAREVLTVHEPYADMLRDLTRRPVSVVMNCPDERLFVPRERPRGWDPDGEVVFSYHGLIAPRHGLVASTEALAAIRSDVPGARLQVRGSGDGLDELRDRVEALGVDVDLPTRLYPLPEIVSELDRVHIGLIPSQLDPWTDGVLPTKLLEYASLGIPVITFRNPVIARYFPEDSVRYVDPATPQTLAEAMRDLARNPEKALAQARRATEVMAGLRWSEQKKHYFAVIDRLAKRA</sequence>
<dbReference type="PANTHER" id="PTHR12526">
    <property type="entry name" value="GLYCOSYLTRANSFERASE"/>
    <property type="match status" value="1"/>
</dbReference>
<name>A0ABQ5R5L2_9ACTN</name>
<evidence type="ECO:0000259" key="5">
    <source>
        <dbReference type="Pfam" id="PF13579"/>
    </source>
</evidence>
<feature type="domain" description="Glycosyltransferase subfamily 4-like N-terminal" evidence="5">
    <location>
        <begin position="84"/>
        <end position="248"/>
    </location>
</feature>
<evidence type="ECO:0000259" key="4">
    <source>
        <dbReference type="Pfam" id="PF00534"/>
    </source>
</evidence>
<organism evidence="6 7">
    <name type="scientific">Phytohabitans aurantiacus</name>
    <dbReference type="NCBI Taxonomy" id="3016789"/>
    <lineage>
        <taxon>Bacteria</taxon>
        <taxon>Bacillati</taxon>
        <taxon>Actinomycetota</taxon>
        <taxon>Actinomycetes</taxon>
        <taxon>Micromonosporales</taxon>
        <taxon>Micromonosporaceae</taxon>
    </lineage>
</organism>
<evidence type="ECO:0008006" key="8">
    <source>
        <dbReference type="Google" id="ProtNLM"/>
    </source>
</evidence>
<keyword evidence="1" id="KW-0328">Glycosyltransferase</keyword>
<dbReference type="InterPro" id="IPR028098">
    <property type="entry name" value="Glyco_trans_4-like_N"/>
</dbReference>
<evidence type="ECO:0000313" key="7">
    <source>
        <dbReference type="Proteomes" id="UP001144280"/>
    </source>
</evidence>
<dbReference type="EMBL" id="BSDI01000053">
    <property type="protein sequence ID" value="GLI02041.1"/>
    <property type="molecule type" value="Genomic_DNA"/>
</dbReference>
<gene>
    <name evidence="6" type="ORF">Pa4123_73180</name>
</gene>
<evidence type="ECO:0000256" key="3">
    <source>
        <dbReference type="SAM" id="MobiDB-lite"/>
    </source>
</evidence>
<dbReference type="Pfam" id="PF00534">
    <property type="entry name" value="Glycos_transf_1"/>
    <property type="match status" value="1"/>
</dbReference>
<accession>A0ABQ5R5L2</accession>
<keyword evidence="2" id="KW-0808">Transferase</keyword>
<proteinExistence type="predicted"/>
<protein>
    <recommendedName>
        <fullName evidence="8">Glycosyltransferase subfamily 4-like N-terminal domain-containing protein</fullName>
    </recommendedName>
</protein>
<feature type="compositionally biased region" description="Basic and acidic residues" evidence="3">
    <location>
        <begin position="1"/>
        <end position="12"/>
    </location>
</feature>
<dbReference type="Proteomes" id="UP001144280">
    <property type="component" value="Unassembled WGS sequence"/>
</dbReference>